<dbReference type="InterPro" id="IPR022770">
    <property type="entry name" value="IucA/IucC-like_C"/>
</dbReference>
<dbReference type="PANTHER" id="PTHR34384:SF6">
    <property type="entry name" value="STAPHYLOFERRIN B SYNTHASE"/>
    <property type="match status" value="1"/>
</dbReference>
<dbReference type="Gene3D" id="1.10.510.40">
    <property type="match status" value="1"/>
</dbReference>
<evidence type="ECO:0000256" key="2">
    <source>
        <dbReference type="SAM" id="MobiDB-lite"/>
    </source>
</evidence>
<dbReference type="Proteomes" id="UP001433071">
    <property type="component" value="Unassembled WGS sequence"/>
</dbReference>
<dbReference type="InterPro" id="IPR037455">
    <property type="entry name" value="LucA/IucC-like"/>
</dbReference>
<protein>
    <submittedName>
        <fullName evidence="5">IucA/IucC family siderophore biosynthesis protein</fullName>
    </submittedName>
</protein>
<dbReference type="InterPro" id="IPR007310">
    <property type="entry name" value="Aerobactin_biosyn_IucA/IucC_N"/>
</dbReference>
<comment type="caution">
    <text evidence="5">The sequence shown here is derived from an EMBL/GenBank/DDBJ whole genome shotgun (WGS) entry which is preliminary data.</text>
</comment>
<comment type="pathway">
    <text evidence="1">Siderophore biosynthesis.</text>
</comment>
<evidence type="ECO:0000313" key="6">
    <source>
        <dbReference type="Proteomes" id="UP001433071"/>
    </source>
</evidence>
<proteinExistence type="predicted"/>
<accession>A0ABV1YVQ6</accession>
<evidence type="ECO:0000256" key="1">
    <source>
        <dbReference type="ARBA" id="ARBA00004924"/>
    </source>
</evidence>
<dbReference type="Gene3D" id="3.30.310.280">
    <property type="match status" value="1"/>
</dbReference>
<dbReference type="Pfam" id="PF04183">
    <property type="entry name" value="IucA_IucC"/>
    <property type="match status" value="1"/>
</dbReference>
<dbReference type="Pfam" id="PF06276">
    <property type="entry name" value="FhuF"/>
    <property type="match status" value="1"/>
</dbReference>
<dbReference type="EMBL" id="JAMYQB010000003">
    <property type="protein sequence ID" value="MER9403724.1"/>
    <property type="molecule type" value="Genomic_DNA"/>
</dbReference>
<name>A0ABV1YVQ6_9HYPH</name>
<evidence type="ECO:0000259" key="4">
    <source>
        <dbReference type="Pfam" id="PF06276"/>
    </source>
</evidence>
<sequence length="608" mass="66568">MTVQQPIARAGARWTAVNREAVAKAISELTFEECLAPRELSPGRWELTPGTGVTYRFAATRRLWGQIAVRPETLTRDAGMELPVDDAVAFFADARETLGMSPATFCTYAKELYNTLMADMRIAKARDGRPAAELAALPDTELQALLDGHPKAPANKGRLGWGREDFERYAPESTAAVQLFWLAAARDRCQLALDSGLDEEALLQAALSGEERARLETAFTAAGVSRSTHRLLPVHPWQWQAMIASQYGGEIAAGRLVPLGPFGDPFLPLQSLRTLANAARPEALHVKLPLTILNTSAWRGVPGKYMEIGADLSRWLATVAAADPVLKNVKVLREVAGAFYPHPHYTGVEGAPYQFCEMLGAIWRESPEKDLATGQRPMMMGALPQRDAHGRPIASALIEQSGLGPEAWLDRLFSTVFVPLYHFMCRYGVGFIAHGQNVTIILDGATPVGVAVKDFQGDLDLVDQPLPELAGLDPKILSTLKRRPPAHLLQHLQTGHIVSVLRFLSEALVAYDRFDERIFYGILAGAIRRYQVRNPELADRFALFDLFAPKIPRIAINKVRFAIGYGDSGERPLPDLGTPLDNPLNPSQPGDLPSAQPAPEGVRHDPST</sequence>
<feature type="domain" description="Aerobactin siderophore biosynthesis IucA/IucC N-terminal" evidence="3">
    <location>
        <begin position="143"/>
        <end position="384"/>
    </location>
</feature>
<gene>
    <name evidence="5" type="ORF">NKI36_06630</name>
</gene>
<feature type="region of interest" description="Disordered" evidence="2">
    <location>
        <begin position="572"/>
        <end position="608"/>
    </location>
</feature>
<feature type="domain" description="Aerobactin siderophore biosynthesis IucA/IucC-like C-terminal" evidence="4">
    <location>
        <begin position="406"/>
        <end position="562"/>
    </location>
</feature>
<dbReference type="PANTHER" id="PTHR34384">
    <property type="entry name" value="L-2,3-DIAMINOPROPANOATE--CITRATE LIGASE"/>
    <property type="match status" value="1"/>
</dbReference>
<evidence type="ECO:0000259" key="3">
    <source>
        <dbReference type="Pfam" id="PF04183"/>
    </source>
</evidence>
<reference evidence="5 6" key="1">
    <citation type="journal article" date="2024" name="Proc. Natl. Acad. Sci. U.S.A.">
        <title>The evolutionary genomics of adaptation to stress in wild rhizobium bacteria.</title>
        <authorList>
            <person name="Kehlet-Delgado H."/>
            <person name="Montoya A.P."/>
            <person name="Jensen K.T."/>
            <person name="Wendlandt C.E."/>
            <person name="Dexheimer C."/>
            <person name="Roberts M."/>
            <person name="Torres Martinez L."/>
            <person name="Friesen M.L."/>
            <person name="Griffitts J.S."/>
            <person name="Porter S.S."/>
        </authorList>
    </citation>
    <scope>NUCLEOTIDE SEQUENCE [LARGE SCALE GENOMIC DNA]</scope>
    <source>
        <strain evidence="5 6">M0641</strain>
    </source>
</reference>
<evidence type="ECO:0000313" key="5">
    <source>
        <dbReference type="EMBL" id="MER9403724.1"/>
    </source>
</evidence>
<dbReference type="RefSeq" id="WP_352556810.1">
    <property type="nucleotide sequence ID" value="NZ_JAMYQB010000003.1"/>
</dbReference>
<dbReference type="Gene3D" id="6.10.250.3370">
    <property type="match status" value="1"/>
</dbReference>
<keyword evidence="6" id="KW-1185">Reference proteome</keyword>
<organism evidence="5 6">
    <name type="scientific">Mesorhizobium caraganae</name>
    <dbReference type="NCBI Taxonomy" id="483206"/>
    <lineage>
        <taxon>Bacteria</taxon>
        <taxon>Pseudomonadati</taxon>
        <taxon>Pseudomonadota</taxon>
        <taxon>Alphaproteobacteria</taxon>
        <taxon>Hyphomicrobiales</taxon>
        <taxon>Phyllobacteriaceae</taxon>
        <taxon>Mesorhizobium</taxon>
    </lineage>
</organism>